<dbReference type="InterPro" id="IPR011110">
    <property type="entry name" value="Reg_prop"/>
</dbReference>
<dbReference type="SUPFAM" id="SSF50998">
    <property type="entry name" value="Quinoprotein alcohol dehydrogenase-like"/>
    <property type="match status" value="2"/>
</dbReference>
<dbReference type="PROSITE" id="PS50110">
    <property type="entry name" value="RESPONSE_REGULATORY"/>
    <property type="match status" value="1"/>
</dbReference>
<evidence type="ECO:0000256" key="9">
    <source>
        <dbReference type="ARBA" id="ARBA00023015"/>
    </source>
</evidence>
<dbReference type="InterPro" id="IPR036097">
    <property type="entry name" value="HisK_dim/P_sf"/>
</dbReference>
<evidence type="ECO:0000259" key="16">
    <source>
        <dbReference type="PROSITE" id="PS50110"/>
    </source>
</evidence>
<dbReference type="Pfam" id="PF12833">
    <property type="entry name" value="HTH_18"/>
    <property type="match status" value="1"/>
</dbReference>
<dbReference type="InterPro" id="IPR003661">
    <property type="entry name" value="HisK_dim/P_dom"/>
</dbReference>
<proteinExistence type="predicted"/>
<dbReference type="InterPro" id="IPR011123">
    <property type="entry name" value="Y_Y_Y"/>
</dbReference>
<keyword evidence="6" id="KW-0418">Kinase</keyword>
<feature type="modified residue" description="4-aspartylphosphate" evidence="12">
    <location>
        <position position="1144"/>
    </location>
</feature>
<dbReference type="CDD" id="cd17574">
    <property type="entry name" value="REC_OmpR"/>
    <property type="match status" value="1"/>
</dbReference>
<evidence type="ECO:0000256" key="8">
    <source>
        <dbReference type="ARBA" id="ARBA00023012"/>
    </source>
</evidence>
<dbReference type="EC" id="2.7.13.3" evidence="2"/>
<keyword evidence="4" id="KW-0808">Transferase</keyword>
<dbReference type="InterPro" id="IPR018062">
    <property type="entry name" value="HTH_AraC-typ_CS"/>
</dbReference>
<dbReference type="SMART" id="SM00387">
    <property type="entry name" value="HATPase_c"/>
    <property type="match status" value="1"/>
</dbReference>
<evidence type="ECO:0000256" key="12">
    <source>
        <dbReference type="PROSITE-ProRule" id="PRU00169"/>
    </source>
</evidence>
<evidence type="ECO:0000256" key="1">
    <source>
        <dbReference type="ARBA" id="ARBA00000085"/>
    </source>
</evidence>
<dbReference type="Pfam" id="PF00512">
    <property type="entry name" value="HisKA"/>
    <property type="match status" value="1"/>
</dbReference>
<dbReference type="SUPFAM" id="SSF52172">
    <property type="entry name" value="CheY-like"/>
    <property type="match status" value="1"/>
</dbReference>
<feature type="domain" description="Response regulatory" evidence="16">
    <location>
        <begin position="1096"/>
        <end position="1211"/>
    </location>
</feature>
<dbReference type="PROSITE" id="PS50109">
    <property type="entry name" value="HIS_KIN"/>
    <property type="match status" value="1"/>
</dbReference>
<evidence type="ECO:0000256" key="4">
    <source>
        <dbReference type="ARBA" id="ARBA00022679"/>
    </source>
</evidence>
<dbReference type="GO" id="GO:0000155">
    <property type="term" value="F:phosphorelay sensor kinase activity"/>
    <property type="evidence" value="ECO:0007669"/>
    <property type="project" value="InterPro"/>
</dbReference>
<feature type="transmembrane region" description="Helical" evidence="13">
    <location>
        <begin position="787"/>
        <end position="809"/>
    </location>
</feature>
<keyword evidence="7" id="KW-0067">ATP-binding</keyword>
<dbReference type="SMART" id="SM00342">
    <property type="entry name" value="HTH_ARAC"/>
    <property type="match status" value="1"/>
</dbReference>
<dbReference type="Pfam" id="PF07494">
    <property type="entry name" value="Reg_prop"/>
    <property type="match status" value="2"/>
</dbReference>
<sequence>MKAIKLLCSYFLFFVVFLVFAQEPSFRIKYLSVKDGMSQVSVNDMIRDDRGFVWIGTADGLNRYDGNLFKHFGNDVSDSISISGNYITKLKKLPDGNILVGTRDDGLNLYDPIENTFKRLNIGSHFEQITVSGIVLDEKGAVWASTQNNGLFYWENFDTQPEHFLPHRKITSIFRDFENALWVGELNGTIEGYVGNMQHPRIKFKVSGNVQSFFRTKDYLFAGSYDGLFVYDFETNKVKSIELENSGNFKTMHVLDFLQEDDNQVWIATGRGLYLYNFKTFKVVNKIEYKEHGEQGLSNNTVQSLLKVSPNQLFVGTANALNCIDFKTSVFKNISKNKKGDRLLNDNVIFSVYKDENRLWIGTSDGGLNLITNGKVYYYIDNQNDPNSIAGSVVRSIVHDKVNNRMWFATSRGLSLLGLNNFDPEHLVFKNFYHNPKNINSINSNFLKDLVLDVNNNLWGATHEHGIFKMAYASDGNYQITRYVHKEGRSNSLVNNETNCLEVDKAGNIWVGTQNGVSKITLKGINYIQIEFENFIKEDRIDKTLAHNAVNDISVDSSNRIWLGTRNGLSLLNDDKTYTTWTKQDQFPNTLIYSLQDDLQGNLWMGTNDGLVRFNTSTQQFSHFSVLDNIQGREFDTHARFRDADGMVYMGGVEGLTFFNPNEIHVLDAPQQLYFSQLQIKNQNITPLNQKEVIKSSIETAENITIQSDQFPFYLKFSALDFRMDKNIQYAYRLKPLDSKWSFLSENRIQFLNLPRGEYNLEVNGFSRGIAWKQAPLQLKIKVNPPWWSTTIAIIGYIMLLLVLSYWLYNFQLSRKLALAESKKLKEIDELKNSLYTNITHEFRTPITVIQGMIETLENQENSKNPKTIKSLKLIKENSASLLKMVNDMLDLTKLESAELEVNWSQVEIVNYVKYLFESFESMAKEKHIDYVFYSEVDTLYMDTDAEKLSTIVKNLIINAIKFTQERGKIICHIKTFNNNLVLKIIDNGIGIAREDLPNVFEKFYQAKNLATPQFKGTGIGLALTKELTKLLGGTIDVKSERQKGSEFSITLPITNRAAIIKSKLEDHLDPPKTVHRDETDVEQCFHTDLDETSSIALIIEDNKDVAYYLKTCLEANYKILLAEDGEKGIELAKTYIPDIIISDVMMPKKNGFEVCNTLKSELMTNHIPIILLTARASDKDRITGLIHGADAYLIKPFNKNELFARINQLTSLRKTMIEKFSQEDFKTFIARRDKEPQTVFIKAVVKFVNEALDDSGFGSVQLAEKLHLSESQLYRKIKATTNRSTAVFIRSIRLNKAKALIQTSNKSISEIAYEVGFNDPSWFSRAFKKEFGIAPSELNE</sequence>
<organism evidence="17 18">
    <name type="scientific">Allotamlana fucoidanivorans</name>
    <dbReference type="NCBI Taxonomy" id="2583814"/>
    <lineage>
        <taxon>Bacteria</taxon>
        <taxon>Pseudomonadati</taxon>
        <taxon>Bacteroidota</taxon>
        <taxon>Flavobacteriia</taxon>
        <taxon>Flavobacteriales</taxon>
        <taxon>Flavobacteriaceae</taxon>
        <taxon>Allotamlana</taxon>
    </lineage>
</organism>
<dbReference type="InterPro" id="IPR013783">
    <property type="entry name" value="Ig-like_fold"/>
</dbReference>
<dbReference type="Pfam" id="PF00072">
    <property type="entry name" value="Response_reg"/>
    <property type="match status" value="1"/>
</dbReference>
<dbReference type="Gene3D" id="1.10.10.60">
    <property type="entry name" value="Homeodomain-like"/>
    <property type="match status" value="1"/>
</dbReference>
<feature type="domain" description="HTH araC/xylS-type" evidence="14">
    <location>
        <begin position="1243"/>
        <end position="1341"/>
    </location>
</feature>
<dbReference type="InterPro" id="IPR009057">
    <property type="entry name" value="Homeodomain-like_sf"/>
</dbReference>
<dbReference type="Gene3D" id="3.40.50.2300">
    <property type="match status" value="1"/>
</dbReference>
<dbReference type="PROSITE" id="PS00041">
    <property type="entry name" value="HTH_ARAC_FAMILY_1"/>
    <property type="match status" value="1"/>
</dbReference>
<keyword evidence="13" id="KW-0812">Transmembrane</keyword>
<dbReference type="Gene3D" id="2.60.40.10">
    <property type="entry name" value="Immunoglobulins"/>
    <property type="match status" value="1"/>
</dbReference>
<dbReference type="Gene3D" id="2.130.10.10">
    <property type="entry name" value="YVTN repeat-like/Quinoprotein amine dehydrogenase"/>
    <property type="match status" value="2"/>
</dbReference>
<evidence type="ECO:0000259" key="15">
    <source>
        <dbReference type="PROSITE" id="PS50109"/>
    </source>
</evidence>
<evidence type="ECO:0000259" key="14">
    <source>
        <dbReference type="PROSITE" id="PS01124"/>
    </source>
</evidence>
<evidence type="ECO:0000256" key="7">
    <source>
        <dbReference type="ARBA" id="ARBA00022840"/>
    </source>
</evidence>
<accession>A0A5C4SMF0</accession>
<dbReference type="InterPro" id="IPR011047">
    <property type="entry name" value="Quinoprotein_ADH-like_sf"/>
</dbReference>
<dbReference type="GO" id="GO:0003700">
    <property type="term" value="F:DNA-binding transcription factor activity"/>
    <property type="evidence" value="ECO:0007669"/>
    <property type="project" value="InterPro"/>
</dbReference>
<comment type="caution">
    <text evidence="17">The sequence shown here is derived from an EMBL/GenBank/DDBJ whole genome shotgun (WGS) entry which is preliminary data.</text>
</comment>
<evidence type="ECO:0000256" key="5">
    <source>
        <dbReference type="ARBA" id="ARBA00022741"/>
    </source>
</evidence>
<dbReference type="PROSITE" id="PS01124">
    <property type="entry name" value="HTH_ARAC_FAMILY_2"/>
    <property type="match status" value="1"/>
</dbReference>
<dbReference type="GO" id="GO:0043565">
    <property type="term" value="F:sequence-specific DNA binding"/>
    <property type="evidence" value="ECO:0007669"/>
    <property type="project" value="InterPro"/>
</dbReference>
<dbReference type="InterPro" id="IPR003594">
    <property type="entry name" value="HATPase_dom"/>
</dbReference>
<dbReference type="SMART" id="SM00388">
    <property type="entry name" value="HisKA"/>
    <property type="match status" value="1"/>
</dbReference>
<keyword evidence="8" id="KW-0902">Two-component regulatory system</keyword>
<evidence type="ECO:0000313" key="17">
    <source>
        <dbReference type="EMBL" id="TNJ44681.1"/>
    </source>
</evidence>
<dbReference type="GO" id="GO:0005524">
    <property type="term" value="F:ATP binding"/>
    <property type="evidence" value="ECO:0007669"/>
    <property type="project" value="UniProtKB-KW"/>
</dbReference>
<dbReference type="InterPro" id="IPR004358">
    <property type="entry name" value="Sig_transdc_His_kin-like_C"/>
</dbReference>
<dbReference type="EMBL" id="VDCS01000007">
    <property type="protein sequence ID" value="TNJ44681.1"/>
    <property type="molecule type" value="Genomic_DNA"/>
</dbReference>
<dbReference type="InterPro" id="IPR001789">
    <property type="entry name" value="Sig_transdc_resp-reg_receiver"/>
</dbReference>
<dbReference type="RefSeq" id="WP_139696745.1">
    <property type="nucleotide sequence ID" value="NZ_CP074074.1"/>
</dbReference>
<evidence type="ECO:0000256" key="11">
    <source>
        <dbReference type="ARBA" id="ARBA00023163"/>
    </source>
</evidence>
<protein>
    <recommendedName>
        <fullName evidence="2">histidine kinase</fullName>
        <ecNumber evidence="2">2.7.13.3</ecNumber>
    </recommendedName>
</protein>
<dbReference type="InterPro" id="IPR036890">
    <property type="entry name" value="HATPase_C_sf"/>
</dbReference>
<keyword evidence="13" id="KW-0472">Membrane</keyword>
<dbReference type="InterPro" id="IPR005467">
    <property type="entry name" value="His_kinase_dom"/>
</dbReference>
<dbReference type="SMART" id="SM00448">
    <property type="entry name" value="REC"/>
    <property type="match status" value="1"/>
</dbReference>
<dbReference type="Proteomes" id="UP000308713">
    <property type="component" value="Unassembled WGS sequence"/>
</dbReference>
<reference evidence="17 18" key="1">
    <citation type="submission" date="2019-05" db="EMBL/GenBank/DDBJ databases">
        <title>Tamlana fucoidanivorans sp. nov., isolated from the surface of algae collected from Fujian province in China.</title>
        <authorList>
            <person name="Li J."/>
        </authorList>
    </citation>
    <scope>NUCLEOTIDE SEQUENCE [LARGE SCALE GENOMIC DNA]</scope>
    <source>
        <strain evidence="17 18">CW2-9</strain>
    </source>
</reference>
<dbReference type="CDD" id="cd00082">
    <property type="entry name" value="HisKA"/>
    <property type="match status" value="1"/>
</dbReference>
<evidence type="ECO:0000256" key="3">
    <source>
        <dbReference type="ARBA" id="ARBA00022553"/>
    </source>
</evidence>
<evidence type="ECO:0000256" key="2">
    <source>
        <dbReference type="ARBA" id="ARBA00012438"/>
    </source>
</evidence>
<dbReference type="FunFam" id="3.30.565.10:FF:000037">
    <property type="entry name" value="Hybrid sensor histidine kinase/response regulator"/>
    <property type="match status" value="1"/>
</dbReference>
<dbReference type="SUPFAM" id="SSF46689">
    <property type="entry name" value="Homeodomain-like"/>
    <property type="match status" value="1"/>
</dbReference>
<dbReference type="InterPro" id="IPR018060">
    <property type="entry name" value="HTH_AraC"/>
</dbReference>
<evidence type="ECO:0000256" key="10">
    <source>
        <dbReference type="ARBA" id="ARBA00023125"/>
    </source>
</evidence>
<keyword evidence="9" id="KW-0805">Transcription regulation</keyword>
<dbReference type="Gene3D" id="3.30.565.10">
    <property type="entry name" value="Histidine kinase-like ATPase, C-terminal domain"/>
    <property type="match status" value="1"/>
</dbReference>
<dbReference type="SUPFAM" id="SSF55874">
    <property type="entry name" value="ATPase domain of HSP90 chaperone/DNA topoisomerase II/histidine kinase"/>
    <property type="match status" value="1"/>
</dbReference>
<dbReference type="InterPro" id="IPR015943">
    <property type="entry name" value="WD40/YVTN_repeat-like_dom_sf"/>
</dbReference>
<dbReference type="PRINTS" id="PR00344">
    <property type="entry name" value="BCTRLSENSOR"/>
</dbReference>
<evidence type="ECO:0000313" key="18">
    <source>
        <dbReference type="Proteomes" id="UP000308713"/>
    </source>
</evidence>
<gene>
    <name evidence="17" type="ORF">FGF67_08550</name>
</gene>
<keyword evidence="18" id="KW-1185">Reference proteome</keyword>
<keyword evidence="10" id="KW-0238">DNA-binding</keyword>
<keyword evidence="11" id="KW-0804">Transcription</keyword>
<evidence type="ECO:0000256" key="13">
    <source>
        <dbReference type="SAM" id="Phobius"/>
    </source>
</evidence>
<dbReference type="PANTHER" id="PTHR43547">
    <property type="entry name" value="TWO-COMPONENT HISTIDINE KINASE"/>
    <property type="match status" value="1"/>
</dbReference>
<dbReference type="InterPro" id="IPR011006">
    <property type="entry name" value="CheY-like_superfamily"/>
</dbReference>
<dbReference type="Gene3D" id="1.10.287.130">
    <property type="match status" value="1"/>
</dbReference>
<dbReference type="OrthoDB" id="358279at2"/>
<evidence type="ECO:0000256" key="6">
    <source>
        <dbReference type="ARBA" id="ARBA00022777"/>
    </source>
</evidence>
<keyword evidence="3 12" id="KW-0597">Phosphoprotein</keyword>
<dbReference type="SUPFAM" id="SSF47384">
    <property type="entry name" value="Homodimeric domain of signal transducing histidine kinase"/>
    <property type="match status" value="1"/>
</dbReference>
<dbReference type="Pfam" id="PF07495">
    <property type="entry name" value="Y_Y_Y"/>
    <property type="match status" value="1"/>
</dbReference>
<keyword evidence="5" id="KW-0547">Nucleotide-binding</keyword>
<dbReference type="PANTHER" id="PTHR43547:SF2">
    <property type="entry name" value="HYBRID SIGNAL TRANSDUCTION HISTIDINE KINASE C"/>
    <property type="match status" value="1"/>
</dbReference>
<keyword evidence="13" id="KW-1133">Transmembrane helix</keyword>
<feature type="domain" description="Histidine kinase" evidence="15">
    <location>
        <begin position="838"/>
        <end position="1056"/>
    </location>
</feature>
<dbReference type="Pfam" id="PF02518">
    <property type="entry name" value="HATPase_c"/>
    <property type="match status" value="1"/>
</dbReference>
<comment type="catalytic activity">
    <reaction evidence="1">
        <text>ATP + protein L-histidine = ADP + protein N-phospho-L-histidine.</text>
        <dbReference type="EC" id="2.7.13.3"/>
    </reaction>
</comment>
<name>A0A5C4SMF0_9FLAO</name>